<feature type="non-terminal residue" evidence="2">
    <location>
        <position position="1"/>
    </location>
</feature>
<dbReference type="Proteomes" id="UP001189429">
    <property type="component" value="Unassembled WGS sequence"/>
</dbReference>
<gene>
    <name evidence="2" type="ORF">PCOR1329_LOCUS71790</name>
</gene>
<evidence type="ECO:0000313" key="2">
    <source>
        <dbReference type="EMBL" id="CAK0892044.1"/>
    </source>
</evidence>
<feature type="compositionally biased region" description="Low complexity" evidence="1">
    <location>
        <begin position="54"/>
        <end position="68"/>
    </location>
</feature>
<dbReference type="EMBL" id="CAUYUJ010019554">
    <property type="protein sequence ID" value="CAK0892044.1"/>
    <property type="molecule type" value="Genomic_DNA"/>
</dbReference>
<name>A0ABN9WYL1_9DINO</name>
<protein>
    <submittedName>
        <fullName evidence="2">Uncharacterized protein</fullName>
    </submittedName>
</protein>
<feature type="region of interest" description="Disordered" evidence="1">
    <location>
        <begin position="87"/>
        <end position="154"/>
    </location>
</feature>
<feature type="region of interest" description="Disordered" evidence="1">
    <location>
        <begin position="54"/>
        <end position="74"/>
    </location>
</feature>
<feature type="region of interest" description="Disordered" evidence="1">
    <location>
        <begin position="1"/>
        <end position="25"/>
    </location>
</feature>
<organism evidence="2 3">
    <name type="scientific">Prorocentrum cordatum</name>
    <dbReference type="NCBI Taxonomy" id="2364126"/>
    <lineage>
        <taxon>Eukaryota</taxon>
        <taxon>Sar</taxon>
        <taxon>Alveolata</taxon>
        <taxon>Dinophyceae</taxon>
        <taxon>Prorocentrales</taxon>
        <taxon>Prorocentraceae</taxon>
        <taxon>Prorocentrum</taxon>
    </lineage>
</organism>
<proteinExistence type="predicted"/>
<feature type="compositionally biased region" description="Basic residues" evidence="1">
    <location>
        <begin position="1"/>
        <end position="16"/>
    </location>
</feature>
<accession>A0ABN9WYL1</accession>
<evidence type="ECO:0000256" key="1">
    <source>
        <dbReference type="SAM" id="MobiDB-lite"/>
    </source>
</evidence>
<feature type="compositionally biased region" description="Low complexity" evidence="1">
    <location>
        <begin position="87"/>
        <end position="102"/>
    </location>
</feature>
<keyword evidence="3" id="KW-1185">Reference proteome</keyword>
<evidence type="ECO:0000313" key="3">
    <source>
        <dbReference type="Proteomes" id="UP001189429"/>
    </source>
</evidence>
<comment type="caution">
    <text evidence="2">The sequence shown here is derived from an EMBL/GenBank/DDBJ whole genome shotgun (WGS) entry which is preliminary data.</text>
</comment>
<reference evidence="2" key="1">
    <citation type="submission" date="2023-10" db="EMBL/GenBank/DDBJ databases">
        <authorList>
            <person name="Chen Y."/>
            <person name="Shah S."/>
            <person name="Dougan E. K."/>
            <person name="Thang M."/>
            <person name="Chan C."/>
        </authorList>
    </citation>
    <scope>NUCLEOTIDE SEQUENCE [LARGE SCALE GENOMIC DNA]</scope>
</reference>
<sequence length="154" mass="17193">RTPRTRLARPNIRRPFSRGGNYNVSDRKMMARDEEEIQEGEHCAAWRPPRAAEAPAALRTAAAAPASQRGRRAANCRLEARRRAARPLAGVARRARAAWAAPRDAERGKGGLAPRENRGIEEQRGRERGQRRRAWPGGAPVKHARAQRKQGMGR</sequence>
<feature type="compositionally biased region" description="Basic and acidic residues" evidence="1">
    <location>
        <begin position="103"/>
        <end position="128"/>
    </location>
</feature>